<dbReference type="Gene3D" id="6.10.340.10">
    <property type="match status" value="1"/>
</dbReference>
<evidence type="ECO:0000256" key="5">
    <source>
        <dbReference type="ARBA" id="ARBA00022692"/>
    </source>
</evidence>
<keyword evidence="8" id="KW-0067">ATP-binding</keyword>
<keyword evidence="2" id="KW-1003">Cell membrane</keyword>
<organism evidence="14 15">
    <name type="scientific">Paenibacillus agricola</name>
    <dbReference type="NCBI Taxonomy" id="2716264"/>
    <lineage>
        <taxon>Bacteria</taxon>
        <taxon>Bacillati</taxon>
        <taxon>Bacillota</taxon>
        <taxon>Bacilli</taxon>
        <taxon>Bacillales</taxon>
        <taxon>Paenibacillaceae</taxon>
        <taxon>Paenibacillus</taxon>
    </lineage>
</organism>
<feature type="domain" description="HAMP" evidence="13">
    <location>
        <begin position="315"/>
        <end position="367"/>
    </location>
</feature>
<sequence>MIDINRLSFRNKLKIAFLVVTILSILITGGFSYVITANILENNAMKLTQDTVEKSAEIVDEKLNKLMLVMMTLMISNPFKGMLKDVAAGNNSQYFTHMTNLDNVFSQARMTEPLIHSIFVSTPMGEFYPLSMNRNRQSSFFESPLYERILREQKNVWVEGHEDKLFLGNNRVVSLILEPISEDYVKDVYIVVNIREEGLRRLVGLESNGGSSRFLLNGAAEPVGLETDPLVKQVVNSGQMEAFIQKGPKGYASYELGNETYLLNYARLGITDWTIMSVQSKDHVLQDLIYVKWMIVFITIGAFIVTVLVSGGFTRYLLKPLHGIQEVMKRVEGNDLTARFESRNKDELAQVGFRFNRTLEQIVVLIEEVKLAETNKRVAEIKALSAQMDPHFLYNTLNTIYWKLKLKQVDQSQKMVVSLSRLFQLGLNKGNEITTLDKELQHVRQYLELQTYCYEHLFEYDIQVRQPWLLGLPIPRIMLQPLVENSILHGFSSMETGGRISMEIDGDTDMEQWTIRVQDNGVGMDEATVRSLRWQEQGHGYAISNLVSRLQLYYGDKADMTIESVLGQGVIVTISIPLKGEHPDVQP</sequence>
<feature type="transmembrane region" description="Helical" evidence="12">
    <location>
        <begin position="293"/>
        <end position="318"/>
    </location>
</feature>
<evidence type="ECO:0000256" key="1">
    <source>
        <dbReference type="ARBA" id="ARBA00004651"/>
    </source>
</evidence>
<dbReference type="InterPro" id="IPR050640">
    <property type="entry name" value="Bact_2-comp_sensor_kinase"/>
</dbReference>
<dbReference type="CDD" id="cd06225">
    <property type="entry name" value="HAMP"/>
    <property type="match status" value="1"/>
</dbReference>
<dbReference type="GO" id="GO:0016301">
    <property type="term" value="F:kinase activity"/>
    <property type="evidence" value="ECO:0007669"/>
    <property type="project" value="UniProtKB-KW"/>
</dbReference>
<evidence type="ECO:0000256" key="8">
    <source>
        <dbReference type="ARBA" id="ARBA00022840"/>
    </source>
</evidence>
<evidence type="ECO:0000256" key="2">
    <source>
        <dbReference type="ARBA" id="ARBA00022475"/>
    </source>
</evidence>
<reference evidence="14" key="1">
    <citation type="submission" date="2020-03" db="EMBL/GenBank/DDBJ databases">
        <title>Draft sequencing of Paenibacilllus sp. S3N08.</title>
        <authorList>
            <person name="Kim D.-U."/>
        </authorList>
    </citation>
    <scope>NUCLEOTIDE SEQUENCE</scope>
    <source>
        <strain evidence="14">S3N08</strain>
    </source>
</reference>
<evidence type="ECO:0000313" key="15">
    <source>
        <dbReference type="Proteomes" id="UP001165962"/>
    </source>
</evidence>
<name>A0ABX0JBT7_9BACL</name>
<keyword evidence="5 12" id="KW-0812">Transmembrane</keyword>
<dbReference type="InterPro" id="IPR003594">
    <property type="entry name" value="HATPase_dom"/>
</dbReference>
<dbReference type="Proteomes" id="UP001165962">
    <property type="component" value="Unassembled WGS sequence"/>
</dbReference>
<dbReference type="PANTHER" id="PTHR34220">
    <property type="entry name" value="SENSOR HISTIDINE KINASE YPDA"/>
    <property type="match status" value="1"/>
</dbReference>
<evidence type="ECO:0000256" key="7">
    <source>
        <dbReference type="ARBA" id="ARBA00022777"/>
    </source>
</evidence>
<evidence type="ECO:0000256" key="4">
    <source>
        <dbReference type="ARBA" id="ARBA00022679"/>
    </source>
</evidence>
<feature type="transmembrane region" description="Helical" evidence="12">
    <location>
        <begin position="15"/>
        <end position="35"/>
    </location>
</feature>
<accession>A0ABX0JBT7</accession>
<dbReference type="InterPro" id="IPR003660">
    <property type="entry name" value="HAMP_dom"/>
</dbReference>
<comment type="subcellular location">
    <subcellularLocation>
        <location evidence="1">Cell membrane</location>
        <topology evidence="1">Multi-pass membrane protein</topology>
    </subcellularLocation>
</comment>
<keyword evidence="9 12" id="KW-1133">Transmembrane helix</keyword>
<evidence type="ECO:0000256" key="10">
    <source>
        <dbReference type="ARBA" id="ARBA00023012"/>
    </source>
</evidence>
<dbReference type="SUPFAM" id="SSF158472">
    <property type="entry name" value="HAMP domain-like"/>
    <property type="match status" value="1"/>
</dbReference>
<evidence type="ECO:0000256" key="9">
    <source>
        <dbReference type="ARBA" id="ARBA00022989"/>
    </source>
</evidence>
<keyword evidence="11 12" id="KW-0472">Membrane</keyword>
<dbReference type="Pfam" id="PF02518">
    <property type="entry name" value="HATPase_c"/>
    <property type="match status" value="1"/>
</dbReference>
<keyword evidence="7 14" id="KW-0418">Kinase</keyword>
<keyword evidence="10" id="KW-0902">Two-component regulatory system</keyword>
<dbReference type="EMBL" id="JAAOIW010000006">
    <property type="protein sequence ID" value="NHN31659.1"/>
    <property type="molecule type" value="Genomic_DNA"/>
</dbReference>
<evidence type="ECO:0000256" key="3">
    <source>
        <dbReference type="ARBA" id="ARBA00022553"/>
    </source>
</evidence>
<evidence type="ECO:0000259" key="13">
    <source>
        <dbReference type="PROSITE" id="PS50885"/>
    </source>
</evidence>
<keyword evidence="4" id="KW-0808">Transferase</keyword>
<evidence type="ECO:0000256" key="6">
    <source>
        <dbReference type="ARBA" id="ARBA00022741"/>
    </source>
</evidence>
<keyword evidence="6" id="KW-0547">Nucleotide-binding</keyword>
<evidence type="ECO:0000256" key="11">
    <source>
        <dbReference type="ARBA" id="ARBA00023136"/>
    </source>
</evidence>
<dbReference type="Gene3D" id="3.30.565.10">
    <property type="entry name" value="Histidine kinase-like ATPase, C-terminal domain"/>
    <property type="match status" value="1"/>
</dbReference>
<keyword evidence="15" id="KW-1185">Reference proteome</keyword>
<comment type="caution">
    <text evidence="14">The sequence shown here is derived from an EMBL/GenBank/DDBJ whole genome shotgun (WGS) entry which is preliminary data.</text>
</comment>
<dbReference type="SUPFAM" id="SSF55874">
    <property type="entry name" value="ATPase domain of HSP90 chaperone/DNA topoisomerase II/histidine kinase"/>
    <property type="match status" value="1"/>
</dbReference>
<gene>
    <name evidence="14" type="ORF">G9U52_17645</name>
</gene>
<dbReference type="Pfam" id="PF00672">
    <property type="entry name" value="HAMP"/>
    <property type="match status" value="1"/>
</dbReference>
<dbReference type="SMART" id="SM00304">
    <property type="entry name" value="HAMP"/>
    <property type="match status" value="1"/>
</dbReference>
<evidence type="ECO:0000313" key="14">
    <source>
        <dbReference type="EMBL" id="NHN31659.1"/>
    </source>
</evidence>
<dbReference type="Pfam" id="PF06580">
    <property type="entry name" value="His_kinase"/>
    <property type="match status" value="1"/>
</dbReference>
<dbReference type="PANTHER" id="PTHR34220:SF11">
    <property type="entry name" value="SENSOR PROTEIN KINASE HPTS"/>
    <property type="match status" value="1"/>
</dbReference>
<dbReference type="InterPro" id="IPR036890">
    <property type="entry name" value="HATPase_C_sf"/>
</dbReference>
<proteinExistence type="predicted"/>
<dbReference type="PROSITE" id="PS50885">
    <property type="entry name" value="HAMP"/>
    <property type="match status" value="1"/>
</dbReference>
<dbReference type="InterPro" id="IPR010559">
    <property type="entry name" value="Sig_transdc_His_kin_internal"/>
</dbReference>
<keyword evidence="3" id="KW-0597">Phosphoprotein</keyword>
<protein>
    <submittedName>
        <fullName evidence="14">Sensor histidine kinase</fullName>
    </submittedName>
</protein>
<evidence type="ECO:0000256" key="12">
    <source>
        <dbReference type="SAM" id="Phobius"/>
    </source>
</evidence>